<dbReference type="InterPro" id="IPR005183">
    <property type="entry name" value="DUF305_CopM-like"/>
</dbReference>
<reference evidence="2 3" key="1">
    <citation type="journal article" date="2019" name="Int. J. Syst. Evol. Microbiol.">
        <title>The Global Catalogue of Microorganisms (GCM) 10K type strain sequencing project: providing services to taxonomists for standard genome sequencing and annotation.</title>
        <authorList>
            <consortium name="The Broad Institute Genomics Platform"/>
            <consortium name="The Broad Institute Genome Sequencing Center for Infectious Disease"/>
            <person name="Wu L."/>
            <person name="Ma J."/>
        </authorList>
    </citation>
    <scope>NUCLEOTIDE SEQUENCE [LARGE SCALE GENOMIC DNA]</scope>
    <source>
        <strain evidence="2 3">JCM 15933</strain>
    </source>
</reference>
<gene>
    <name evidence="2" type="ORF">GCM10009827_083320</name>
</gene>
<organism evidence="2 3">
    <name type="scientific">Dactylosporangium maewongense</name>
    <dbReference type="NCBI Taxonomy" id="634393"/>
    <lineage>
        <taxon>Bacteria</taxon>
        <taxon>Bacillati</taxon>
        <taxon>Actinomycetota</taxon>
        <taxon>Actinomycetes</taxon>
        <taxon>Micromonosporales</taxon>
        <taxon>Micromonosporaceae</taxon>
        <taxon>Dactylosporangium</taxon>
    </lineage>
</organism>
<dbReference type="PANTHER" id="PTHR36933:SF1">
    <property type="entry name" value="SLL0788 PROTEIN"/>
    <property type="match status" value="1"/>
</dbReference>
<comment type="caution">
    <text evidence="2">The sequence shown here is derived from an EMBL/GenBank/DDBJ whole genome shotgun (WGS) entry which is preliminary data.</text>
</comment>
<dbReference type="EMBL" id="BAAAQD010000021">
    <property type="protein sequence ID" value="GAA1550088.1"/>
    <property type="molecule type" value="Genomic_DNA"/>
</dbReference>
<dbReference type="Gene3D" id="1.20.1260.10">
    <property type="match status" value="1"/>
</dbReference>
<evidence type="ECO:0000259" key="1">
    <source>
        <dbReference type="Pfam" id="PF03713"/>
    </source>
</evidence>
<keyword evidence="3" id="KW-1185">Reference proteome</keyword>
<dbReference type="Proteomes" id="UP001501470">
    <property type="component" value="Unassembled WGS sequence"/>
</dbReference>
<dbReference type="InterPro" id="IPR012347">
    <property type="entry name" value="Ferritin-like"/>
</dbReference>
<dbReference type="RefSeq" id="WP_344509168.1">
    <property type="nucleotide sequence ID" value="NZ_BAAAQD010000021.1"/>
</dbReference>
<proteinExistence type="predicted"/>
<evidence type="ECO:0000313" key="3">
    <source>
        <dbReference type="Proteomes" id="UP001501470"/>
    </source>
</evidence>
<accession>A0ABN2BZQ8</accession>
<evidence type="ECO:0000313" key="2">
    <source>
        <dbReference type="EMBL" id="GAA1550088.1"/>
    </source>
</evidence>
<dbReference type="PANTHER" id="PTHR36933">
    <property type="entry name" value="SLL0788 PROTEIN"/>
    <property type="match status" value="1"/>
</dbReference>
<feature type="domain" description="DUF305" evidence="1">
    <location>
        <begin position="19"/>
        <end position="163"/>
    </location>
</feature>
<dbReference type="Pfam" id="PF03713">
    <property type="entry name" value="DUF305"/>
    <property type="match status" value="1"/>
</dbReference>
<protein>
    <submittedName>
        <fullName evidence="2">DUF305 domain-containing protein</fullName>
    </submittedName>
</protein>
<name>A0ABN2BZQ8_9ACTN</name>
<sequence length="167" mass="17619">MTASAGASPTVSVAFNATDVQFATDMIPHHQQAVDMADLAATHASNPDVKALAAKIRKAQDPEIATMSAWLRSWGEPVPGPMHHEAGDMGGMPGMLTDTELRQLAAATGPAFDTKLLTLMIKHHEGAIETAKTAQEQGSAVKHLAAEIATTQTAELTEMKTLLDKLP</sequence>